<feature type="domain" description="Acb2/Tad1 hairpin" evidence="2">
    <location>
        <begin position="10"/>
        <end position="70"/>
    </location>
</feature>
<accession>A0ABU1FFU2</accession>
<dbReference type="Pfam" id="PF24729">
    <property type="entry name" value="Acb2_Tad1_hairpin"/>
    <property type="match status" value="1"/>
</dbReference>
<dbReference type="Proteomes" id="UP001247754">
    <property type="component" value="Unassembled WGS sequence"/>
</dbReference>
<name>A0ABU1FFU2_9RHOB</name>
<evidence type="ECO:0000313" key="3">
    <source>
        <dbReference type="EMBL" id="MDR5655423.1"/>
    </source>
</evidence>
<dbReference type="EMBL" id="JAVKPH010000074">
    <property type="protein sequence ID" value="MDR5655423.1"/>
    <property type="molecule type" value="Genomic_DNA"/>
</dbReference>
<keyword evidence="1" id="KW-0547">Nucleotide-binding</keyword>
<evidence type="ECO:0000256" key="1">
    <source>
        <dbReference type="ARBA" id="ARBA00022741"/>
    </source>
</evidence>
<proteinExistence type="predicted"/>
<organism evidence="3 4">
    <name type="scientific">Ruixingdingia sedimenti</name>
    <dbReference type="NCBI Taxonomy" id="3073604"/>
    <lineage>
        <taxon>Bacteria</taxon>
        <taxon>Pseudomonadati</taxon>
        <taxon>Pseudomonadota</taxon>
        <taxon>Alphaproteobacteria</taxon>
        <taxon>Rhodobacterales</taxon>
        <taxon>Paracoccaceae</taxon>
        <taxon>Ruixingdingia</taxon>
    </lineage>
</organism>
<protein>
    <submittedName>
        <fullName evidence="3">Cyclic nucleotide-binding protein</fullName>
    </submittedName>
</protein>
<gene>
    <name evidence="3" type="ORF">RGD00_22700</name>
</gene>
<keyword evidence="4" id="KW-1185">Reference proteome</keyword>
<sequence length="85" mass="9547">MSTNMGLPVAGYRPQSDRAVATVNSNKILEERILRQIDALERDPAVDRRWLAIAKTHIQEGFQAMNRAVFQPARISLPEDDAAED</sequence>
<evidence type="ECO:0000313" key="4">
    <source>
        <dbReference type="Proteomes" id="UP001247754"/>
    </source>
</evidence>
<dbReference type="RefSeq" id="WP_310459523.1">
    <property type="nucleotide sequence ID" value="NZ_JAVKPH010000074.1"/>
</dbReference>
<dbReference type="InterPro" id="IPR056098">
    <property type="entry name" value="Acb2/Tad1_hairpin"/>
</dbReference>
<evidence type="ECO:0000259" key="2">
    <source>
        <dbReference type="Pfam" id="PF24729"/>
    </source>
</evidence>
<reference evidence="3 4" key="1">
    <citation type="submission" date="2023-09" db="EMBL/GenBank/DDBJ databases">
        <title>Xinfangfangia sedmenti sp. nov., isolated the sedment.</title>
        <authorList>
            <person name="Xu L."/>
        </authorList>
    </citation>
    <scope>NUCLEOTIDE SEQUENCE [LARGE SCALE GENOMIC DNA]</scope>
    <source>
        <strain evidence="3 4">LG-4</strain>
    </source>
</reference>
<comment type="caution">
    <text evidence="3">The sequence shown here is derived from an EMBL/GenBank/DDBJ whole genome shotgun (WGS) entry which is preliminary data.</text>
</comment>